<dbReference type="InterPro" id="IPR029051">
    <property type="entry name" value="DUF4352"/>
</dbReference>
<proteinExistence type="predicted"/>
<keyword evidence="6" id="KW-1185">Reference proteome</keyword>
<keyword evidence="3" id="KW-1133">Transmembrane helix</keyword>
<evidence type="ECO:0000256" key="3">
    <source>
        <dbReference type="SAM" id="Phobius"/>
    </source>
</evidence>
<feature type="domain" description="DUF4352" evidence="4">
    <location>
        <begin position="82"/>
        <end position="205"/>
    </location>
</feature>
<evidence type="ECO:0000313" key="6">
    <source>
        <dbReference type="Proteomes" id="UP001501822"/>
    </source>
</evidence>
<dbReference type="Pfam" id="PF11611">
    <property type="entry name" value="DUF4352"/>
    <property type="match status" value="1"/>
</dbReference>
<dbReference type="RefSeq" id="WP_252808241.1">
    <property type="nucleotide sequence ID" value="NZ_BAAABM010000019.1"/>
</dbReference>
<dbReference type="InterPro" id="IPR029050">
    <property type="entry name" value="Immunoprotect_excell_Ig-like"/>
</dbReference>
<comment type="caution">
    <text evidence="5">The sequence shown here is derived from an EMBL/GenBank/DDBJ whole genome shotgun (WGS) entry which is preliminary data.</text>
</comment>
<keyword evidence="1" id="KW-0732">Signal</keyword>
<keyword evidence="3" id="KW-0472">Membrane</keyword>
<reference evidence="5 6" key="1">
    <citation type="journal article" date="2019" name="Int. J. Syst. Evol. Microbiol.">
        <title>The Global Catalogue of Microorganisms (GCM) 10K type strain sequencing project: providing services to taxonomists for standard genome sequencing and annotation.</title>
        <authorList>
            <consortium name="The Broad Institute Genomics Platform"/>
            <consortium name="The Broad Institute Genome Sequencing Center for Infectious Disease"/>
            <person name="Wu L."/>
            <person name="Ma J."/>
        </authorList>
    </citation>
    <scope>NUCLEOTIDE SEQUENCE [LARGE SCALE GENOMIC DNA]</scope>
    <source>
        <strain evidence="5 6">JCM 3146</strain>
    </source>
</reference>
<accession>A0ABN0WI29</accession>
<organism evidence="5 6">
    <name type="scientific">Actinoallomurus spadix</name>
    <dbReference type="NCBI Taxonomy" id="79912"/>
    <lineage>
        <taxon>Bacteria</taxon>
        <taxon>Bacillati</taxon>
        <taxon>Actinomycetota</taxon>
        <taxon>Actinomycetes</taxon>
        <taxon>Streptosporangiales</taxon>
        <taxon>Thermomonosporaceae</taxon>
        <taxon>Actinoallomurus</taxon>
    </lineage>
</organism>
<dbReference type="Gene3D" id="2.60.40.1240">
    <property type="match status" value="1"/>
</dbReference>
<keyword evidence="3" id="KW-0812">Transmembrane</keyword>
<dbReference type="EMBL" id="BAAABM010000019">
    <property type="protein sequence ID" value="GAA0338446.1"/>
    <property type="molecule type" value="Genomic_DNA"/>
</dbReference>
<evidence type="ECO:0000256" key="2">
    <source>
        <dbReference type="SAM" id="MobiDB-lite"/>
    </source>
</evidence>
<feature type="region of interest" description="Disordered" evidence="2">
    <location>
        <begin position="47"/>
        <end position="78"/>
    </location>
</feature>
<protein>
    <recommendedName>
        <fullName evidence="4">DUF4352 domain-containing protein</fullName>
    </recommendedName>
</protein>
<evidence type="ECO:0000259" key="4">
    <source>
        <dbReference type="Pfam" id="PF11611"/>
    </source>
</evidence>
<dbReference type="Proteomes" id="UP001501822">
    <property type="component" value="Unassembled WGS sequence"/>
</dbReference>
<gene>
    <name evidence="5" type="ORF">GCM10010151_30110</name>
</gene>
<evidence type="ECO:0000256" key="1">
    <source>
        <dbReference type="ARBA" id="ARBA00022729"/>
    </source>
</evidence>
<sequence>MHPQPGPYLPPPPKKNSAAKGCLIAAAAGFGGLVLIGAIGAAVGGAGDSGSAATPPAAASAPQHSTTAEPAKKQAKKPVVNGIGREYRDGKFAFTVTKVKKGVRRVGNEYVGRTAQGRFVLVYVTVVNIGKEARTFDSSSQKLTDTEGRQFDADSEATIVMGDESKAFLENINPGNGVHGILVFDLPAGVSLKSLELHDSPFSGGVKVPLHS</sequence>
<name>A0ABN0WI29_9ACTN</name>
<evidence type="ECO:0000313" key="5">
    <source>
        <dbReference type="EMBL" id="GAA0338446.1"/>
    </source>
</evidence>
<feature type="compositionally biased region" description="Low complexity" evidence="2">
    <location>
        <begin position="49"/>
        <end position="62"/>
    </location>
</feature>
<feature type="transmembrane region" description="Helical" evidence="3">
    <location>
        <begin position="21"/>
        <end position="43"/>
    </location>
</feature>